<dbReference type="AlphaFoldDB" id="A0A240ALD0"/>
<evidence type="ECO:0000256" key="2">
    <source>
        <dbReference type="ARBA" id="ARBA00009477"/>
    </source>
</evidence>
<accession>A0A240ALD0</accession>
<keyword evidence="7" id="KW-1133">Transmembrane helix</keyword>
<evidence type="ECO:0000256" key="7">
    <source>
        <dbReference type="ARBA" id="ARBA00022989"/>
    </source>
</evidence>
<evidence type="ECO:0000259" key="10">
    <source>
        <dbReference type="Pfam" id="PF25963"/>
    </source>
</evidence>
<organism evidence="11 12">
    <name type="scientific">Serratia ficaria</name>
    <dbReference type="NCBI Taxonomy" id="61651"/>
    <lineage>
        <taxon>Bacteria</taxon>
        <taxon>Pseudomonadati</taxon>
        <taxon>Pseudomonadota</taxon>
        <taxon>Gammaproteobacteria</taxon>
        <taxon>Enterobacterales</taxon>
        <taxon>Yersiniaceae</taxon>
        <taxon>Serratia</taxon>
    </lineage>
</organism>
<dbReference type="InterPro" id="IPR058634">
    <property type="entry name" value="AaeA-lik-b-barrel"/>
</dbReference>
<feature type="domain" description="p-hydroxybenzoic acid efflux pump subunit AaeA-like beta-barrel" evidence="10">
    <location>
        <begin position="226"/>
        <end position="320"/>
    </location>
</feature>
<sequence length="363" mass="39784">MFIFSIFLIGIVVYAVWENLNGQSTTTEDAYVEGNLVQVTTQVSGTVTHISADNTDYVQQGDSLVTINPVDARLALEKAKSQLATAVRQVRNQYATLEELKASIAVGQTSLDKARADFTRRSGLRQSIAISAEELAHSRDALNNAQAALNVTIRQYQAAQTLTQNTTLQTHPDVLEAESALREAWLDYHRTQVIAPVGGVVAQRKVQVGQHVTAGASMMSVVPLDSVWVTANFKETQLGELRAGHQVTLISDIYGRDVRYHGRVIGIEPGTGSAFSLLPAQNATGNWIKVVQRVPVRITLDPKELRQHPLRPGLSMKVSVDTRSKGTPLSALPTRRQRWSTPVYEQEDAQATAIIQEILKQNG</sequence>
<evidence type="ECO:0000313" key="12">
    <source>
        <dbReference type="Proteomes" id="UP000215134"/>
    </source>
</evidence>
<dbReference type="InterPro" id="IPR050739">
    <property type="entry name" value="MFP"/>
</dbReference>
<dbReference type="PANTHER" id="PTHR30386">
    <property type="entry name" value="MEMBRANE FUSION SUBUNIT OF EMRAB-TOLC MULTIDRUG EFFLUX PUMP"/>
    <property type="match status" value="1"/>
</dbReference>
<dbReference type="GO" id="GO:0015721">
    <property type="term" value="P:bile acid and bile salt transport"/>
    <property type="evidence" value="ECO:0007669"/>
    <property type="project" value="UniProtKB-ARBA"/>
</dbReference>
<keyword evidence="8" id="KW-0472">Membrane</keyword>
<evidence type="ECO:0000256" key="3">
    <source>
        <dbReference type="ARBA" id="ARBA00022448"/>
    </source>
</evidence>
<feature type="domain" description="Multidrug export protein EmrA/FarA alpha-helical hairpin" evidence="9">
    <location>
        <begin position="71"/>
        <end position="191"/>
    </location>
</feature>
<keyword evidence="6" id="KW-0812">Transmembrane</keyword>
<evidence type="ECO:0000256" key="8">
    <source>
        <dbReference type="ARBA" id="ARBA00023136"/>
    </source>
</evidence>
<dbReference type="EMBL" id="LT906479">
    <property type="protein sequence ID" value="SNV84215.1"/>
    <property type="molecule type" value="Genomic_DNA"/>
</dbReference>
<dbReference type="FunFam" id="2.40.30.170:FF:000003">
    <property type="entry name" value="Multidrug resistance protein A"/>
    <property type="match status" value="1"/>
</dbReference>
<evidence type="ECO:0000256" key="5">
    <source>
        <dbReference type="ARBA" id="ARBA00022519"/>
    </source>
</evidence>
<protein>
    <submittedName>
        <fullName evidence="11">Inner membrane protein yibH</fullName>
    </submittedName>
</protein>
<dbReference type="Gene3D" id="2.40.50.100">
    <property type="match status" value="1"/>
</dbReference>
<reference evidence="11 12" key="1">
    <citation type="submission" date="2017-06" db="EMBL/GenBank/DDBJ databases">
        <authorList>
            <consortium name="Pathogen Informatics"/>
        </authorList>
    </citation>
    <scope>NUCLEOTIDE SEQUENCE [LARGE SCALE GENOMIC DNA]</scope>
    <source>
        <strain evidence="11 12">NCTC12148</strain>
    </source>
</reference>
<dbReference type="Proteomes" id="UP000215134">
    <property type="component" value="Chromosome 1"/>
</dbReference>
<dbReference type="GO" id="GO:0046677">
    <property type="term" value="P:response to antibiotic"/>
    <property type="evidence" value="ECO:0007669"/>
    <property type="project" value="UniProtKB-ARBA"/>
</dbReference>
<comment type="similarity">
    <text evidence="2">Belongs to the membrane fusion protein (MFP) (TC 8.A.1) family.</text>
</comment>
<dbReference type="Gene3D" id="1.10.287.470">
    <property type="entry name" value="Helix hairpin bin"/>
    <property type="match status" value="1"/>
</dbReference>
<dbReference type="KEGG" id="sfj:SAMEA4384070_0380"/>
<evidence type="ECO:0000259" key="9">
    <source>
        <dbReference type="Pfam" id="PF25885"/>
    </source>
</evidence>
<dbReference type="SUPFAM" id="SSF111369">
    <property type="entry name" value="HlyD-like secretion proteins"/>
    <property type="match status" value="2"/>
</dbReference>
<dbReference type="GO" id="GO:1990961">
    <property type="term" value="P:xenobiotic detoxification by transmembrane export across the plasma membrane"/>
    <property type="evidence" value="ECO:0007669"/>
    <property type="project" value="UniProtKB-ARBA"/>
</dbReference>
<keyword evidence="4" id="KW-1003">Cell membrane</keyword>
<keyword evidence="12" id="KW-1185">Reference proteome</keyword>
<evidence type="ECO:0000256" key="1">
    <source>
        <dbReference type="ARBA" id="ARBA00004383"/>
    </source>
</evidence>
<dbReference type="Pfam" id="PF25885">
    <property type="entry name" value="HH_EMRA"/>
    <property type="match status" value="1"/>
</dbReference>
<evidence type="ECO:0000256" key="6">
    <source>
        <dbReference type="ARBA" id="ARBA00022692"/>
    </source>
</evidence>
<proteinExistence type="inferred from homology"/>
<dbReference type="PANTHER" id="PTHR30386:SF19">
    <property type="entry name" value="MULTIDRUG EXPORT PROTEIN EMRA-RELATED"/>
    <property type="match status" value="1"/>
</dbReference>
<keyword evidence="5" id="KW-0997">Cell inner membrane</keyword>
<keyword evidence="3" id="KW-0813">Transport</keyword>
<evidence type="ECO:0000313" key="11">
    <source>
        <dbReference type="EMBL" id="SNV84215.1"/>
    </source>
</evidence>
<evidence type="ECO:0000256" key="4">
    <source>
        <dbReference type="ARBA" id="ARBA00022475"/>
    </source>
</evidence>
<dbReference type="Pfam" id="PF25963">
    <property type="entry name" value="Beta-barrel_AAEA"/>
    <property type="match status" value="1"/>
</dbReference>
<gene>
    <name evidence="11" type="primary">yibH_1</name>
    <name evidence="11" type="ORF">SAMEA4384070_00380</name>
</gene>
<name>A0A240ALD0_SERFI</name>
<comment type="subcellular location">
    <subcellularLocation>
        <location evidence="1">Cell inner membrane</location>
        <topology evidence="1">Single-pass membrane protein</topology>
        <orientation evidence="1">Periplasmic side</orientation>
    </subcellularLocation>
</comment>
<dbReference type="GO" id="GO:0005886">
    <property type="term" value="C:plasma membrane"/>
    <property type="evidence" value="ECO:0007669"/>
    <property type="project" value="UniProtKB-SubCell"/>
</dbReference>
<dbReference type="Gene3D" id="2.40.30.170">
    <property type="match status" value="1"/>
</dbReference>
<dbReference type="InterPro" id="IPR058633">
    <property type="entry name" value="EmrA/FarA_HH"/>
</dbReference>